<proteinExistence type="predicted"/>
<evidence type="ECO:0000256" key="3">
    <source>
        <dbReference type="ARBA" id="ARBA00022840"/>
    </source>
</evidence>
<dbReference type="Pfam" id="PF13607">
    <property type="entry name" value="Succ_CoA_lig"/>
    <property type="match status" value="1"/>
</dbReference>
<feature type="domain" description="CoA-binding" evidence="4">
    <location>
        <begin position="2"/>
        <end position="84"/>
    </location>
</feature>
<dbReference type="SUPFAM" id="SSF51735">
    <property type="entry name" value="NAD(P)-binding Rossmann-fold domains"/>
    <property type="match status" value="1"/>
</dbReference>
<dbReference type="Gene3D" id="3.40.50.261">
    <property type="entry name" value="Succinyl-CoA synthetase domains"/>
    <property type="match status" value="2"/>
</dbReference>
<keyword evidence="1" id="KW-0436">Ligase</keyword>
<dbReference type="PANTHER" id="PTHR43334">
    <property type="entry name" value="ACETATE--COA LIGASE [ADP-FORMING]"/>
    <property type="match status" value="1"/>
</dbReference>
<organism evidence="6">
    <name type="scientific">marine sediment metagenome</name>
    <dbReference type="NCBI Taxonomy" id="412755"/>
    <lineage>
        <taxon>unclassified sequences</taxon>
        <taxon>metagenomes</taxon>
        <taxon>ecological metagenomes</taxon>
    </lineage>
</organism>
<dbReference type="AlphaFoldDB" id="X1BZE7"/>
<dbReference type="InterPro" id="IPR003781">
    <property type="entry name" value="CoA-bd"/>
</dbReference>
<accession>X1BZE7</accession>
<feature type="domain" description="Succinyl-CoA synthetase-like flavodoxin" evidence="5">
    <location>
        <begin position="100"/>
        <end position="235"/>
    </location>
</feature>
<dbReference type="GO" id="GO:0005524">
    <property type="term" value="F:ATP binding"/>
    <property type="evidence" value="ECO:0007669"/>
    <property type="project" value="UniProtKB-KW"/>
</dbReference>
<dbReference type="InterPro" id="IPR051538">
    <property type="entry name" value="Acyl-CoA_Synth/Transferase"/>
</dbReference>
<dbReference type="InterPro" id="IPR036291">
    <property type="entry name" value="NAD(P)-bd_dom_sf"/>
</dbReference>
<evidence type="ECO:0000256" key="2">
    <source>
        <dbReference type="ARBA" id="ARBA00022741"/>
    </source>
</evidence>
<evidence type="ECO:0000313" key="6">
    <source>
        <dbReference type="EMBL" id="GAG86457.1"/>
    </source>
</evidence>
<sequence length="296" mass="31762">NKIYKNLQDVPSEIDFAVIAVPYKYVLQTLSECYKKGAKGVTIFTSGFSELGTEEGIKREQEVRQFLDEHGMRVFGPNCMGLMYPEIGMAFMPTSKRLVGDVGFISQSGGVAIATYTSGVSAGVGFSKVFSFGNQVDIKPQELFDFFKDDKKTKAVGAYIEGAKNGREVLDSLKGVADKKPVVVLKGGRSKAGSRAAASHTGALAGKNEIWNAAFRQANVLTVDTLEDMVATLSIFSLSPQPKSRNVGLVAISGGTSVIYTDLCIENGLKVPRTSDETIEKLDPLIRDVGTGLGNP</sequence>
<protein>
    <recommendedName>
        <fullName evidence="7">CoA-binding domain-containing protein</fullName>
    </recommendedName>
</protein>
<gene>
    <name evidence="6" type="ORF">S01H4_24545</name>
</gene>
<evidence type="ECO:0000259" key="5">
    <source>
        <dbReference type="Pfam" id="PF13607"/>
    </source>
</evidence>
<keyword evidence="3" id="KW-0067">ATP-binding</keyword>
<dbReference type="Gene3D" id="3.40.50.720">
    <property type="entry name" value="NAD(P)-binding Rossmann-like Domain"/>
    <property type="match status" value="1"/>
</dbReference>
<dbReference type="Pfam" id="PF13380">
    <property type="entry name" value="CoA_binding_2"/>
    <property type="match status" value="1"/>
</dbReference>
<dbReference type="EMBL" id="BART01011545">
    <property type="protein sequence ID" value="GAG86457.1"/>
    <property type="molecule type" value="Genomic_DNA"/>
</dbReference>
<evidence type="ECO:0000256" key="1">
    <source>
        <dbReference type="ARBA" id="ARBA00022598"/>
    </source>
</evidence>
<name>X1BZE7_9ZZZZ</name>
<dbReference type="GO" id="GO:0016874">
    <property type="term" value="F:ligase activity"/>
    <property type="evidence" value="ECO:0007669"/>
    <property type="project" value="UniProtKB-KW"/>
</dbReference>
<dbReference type="SUPFAM" id="SSF52210">
    <property type="entry name" value="Succinyl-CoA synthetase domains"/>
    <property type="match status" value="2"/>
</dbReference>
<evidence type="ECO:0008006" key="7">
    <source>
        <dbReference type="Google" id="ProtNLM"/>
    </source>
</evidence>
<feature type="non-terminal residue" evidence="6">
    <location>
        <position position="296"/>
    </location>
</feature>
<evidence type="ECO:0000259" key="4">
    <source>
        <dbReference type="Pfam" id="PF13380"/>
    </source>
</evidence>
<reference evidence="6" key="1">
    <citation type="journal article" date="2014" name="Front. Microbiol.">
        <title>High frequency of phylogenetically diverse reductive dehalogenase-homologous genes in deep subseafloor sedimentary metagenomes.</title>
        <authorList>
            <person name="Kawai M."/>
            <person name="Futagami T."/>
            <person name="Toyoda A."/>
            <person name="Takaki Y."/>
            <person name="Nishi S."/>
            <person name="Hori S."/>
            <person name="Arai W."/>
            <person name="Tsubouchi T."/>
            <person name="Morono Y."/>
            <person name="Uchiyama I."/>
            <person name="Ito T."/>
            <person name="Fujiyama A."/>
            <person name="Inagaki F."/>
            <person name="Takami H."/>
        </authorList>
    </citation>
    <scope>NUCLEOTIDE SEQUENCE</scope>
    <source>
        <strain evidence="6">Expedition CK06-06</strain>
    </source>
</reference>
<dbReference type="InterPro" id="IPR032875">
    <property type="entry name" value="Succ_CoA_lig_flav_dom"/>
</dbReference>
<comment type="caution">
    <text evidence="6">The sequence shown here is derived from an EMBL/GenBank/DDBJ whole genome shotgun (WGS) entry which is preliminary data.</text>
</comment>
<dbReference type="PANTHER" id="PTHR43334:SF1">
    <property type="entry name" value="3-HYDROXYPROPIONATE--COA LIGASE [ADP-FORMING]"/>
    <property type="match status" value="1"/>
</dbReference>
<dbReference type="InterPro" id="IPR016102">
    <property type="entry name" value="Succinyl-CoA_synth-like"/>
</dbReference>
<keyword evidence="2" id="KW-0547">Nucleotide-binding</keyword>
<feature type="non-terminal residue" evidence="6">
    <location>
        <position position="1"/>
    </location>
</feature>